<dbReference type="GO" id="GO:0019634">
    <property type="term" value="P:organic phosphonate metabolic process"/>
    <property type="evidence" value="ECO:0007669"/>
    <property type="project" value="InterPro"/>
</dbReference>
<keyword evidence="2" id="KW-1185">Reference proteome</keyword>
<sequence>MTGATQADTYSGGFRQPVFDAQGVFRVALDALARPGRIMPLAARTKPPRPMPPLLADILSALADQDTSVFLCPALLAKAPSAAGWVRFQTGAANVKNPAEADFVVASHPENLPPLSQLSPGTPDYPDRSATVLVAVPGFDGGLPVTLSGPGIKDKIAFSPDGMSRGLWQQLVANHALYPRGIDVIFVAGEAVVGLPRSTRIEIGEV</sequence>
<dbReference type="PIRSF" id="PIRSF020680">
    <property type="entry name" value="PhnH"/>
    <property type="match status" value="1"/>
</dbReference>
<dbReference type="AlphaFoldDB" id="A0A2T5VFF9"/>
<dbReference type="InterPro" id="IPR008772">
    <property type="entry name" value="Phosphonate_metab_PhnH"/>
</dbReference>
<reference evidence="1 2" key="1">
    <citation type="submission" date="2018-04" db="EMBL/GenBank/DDBJ databases">
        <title>Genomic Encyclopedia of Archaeal and Bacterial Type Strains, Phase II (KMG-II): from individual species to whole genera.</title>
        <authorList>
            <person name="Goeker M."/>
        </authorList>
    </citation>
    <scope>NUCLEOTIDE SEQUENCE [LARGE SCALE GENOMIC DNA]</scope>
    <source>
        <strain evidence="1 2">DSM 23382</strain>
    </source>
</reference>
<name>A0A2T5VFF9_9HYPH</name>
<protein>
    <submittedName>
        <fullName evidence="1">Alpha-D-ribose 1-methylphosphonate 5-triphosphate synthase subunit PhnH</fullName>
    </submittedName>
</protein>
<dbReference type="RefSeq" id="WP_107988050.1">
    <property type="nucleotide sequence ID" value="NZ_QAYG01000001.1"/>
</dbReference>
<comment type="caution">
    <text evidence="1">The sequence shown here is derived from an EMBL/GenBank/DDBJ whole genome shotgun (WGS) entry which is preliminary data.</text>
</comment>
<dbReference type="SUPFAM" id="SSF159709">
    <property type="entry name" value="PhnH-like"/>
    <property type="match status" value="1"/>
</dbReference>
<dbReference type="InterPro" id="IPR038058">
    <property type="entry name" value="PhnH-like_sp"/>
</dbReference>
<evidence type="ECO:0000313" key="2">
    <source>
        <dbReference type="Proteomes" id="UP000244081"/>
    </source>
</evidence>
<evidence type="ECO:0000313" key="1">
    <source>
        <dbReference type="EMBL" id="PTW62484.1"/>
    </source>
</evidence>
<dbReference type="NCBIfam" id="TIGR03292">
    <property type="entry name" value="PhnH_redo"/>
    <property type="match status" value="1"/>
</dbReference>
<dbReference type="OrthoDB" id="9814509at2"/>
<gene>
    <name evidence="1" type="ORF">C8N35_101527</name>
</gene>
<dbReference type="EMBL" id="QAYG01000001">
    <property type="protein sequence ID" value="PTW62484.1"/>
    <property type="molecule type" value="Genomic_DNA"/>
</dbReference>
<proteinExistence type="predicted"/>
<dbReference type="Proteomes" id="UP000244081">
    <property type="component" value="Unassembled WGS sequence"/>
</dbReference>
<accession>A0A2T5VFF9</accession>
<dbReference type="Gene3D" id="3.40.50.11310">
    <property type="entry name" value="Bacterial phosphonate metabolism protein PhnH"/>
    <property type="match status" value="1"/>
</dbReference>
<organism evidence="1 2">
    <name type="scientific">Breoghania corrubedonensis</name>
    <dbReference type="NCBI Taxonomy" id="665038"/>
    <lineage>
        <taxon>Bacteria</taxon>
        <taxon>Pseudomonadati</taxon>
        <taxon>Pseudomonadota</taxon>
        <taxon>Alphaproteobacteria</taxon>
        <taxon>Hyphomicrobiales</taxon>
        <taxon>Stappiaceae</taxon>
        <taxon>Breoghania</taxon>
    </lineage>
</organism>
<dbReference type="Pfam" id="PF05845">
    <property type="entry name" value="PhnH"/>
    <property type="match status" value="1"/>
</dbReference>